<proteinExistence type="predicted"/>
<dbReference type="Proteomes" id="UP001476798">
    <property type="component" value="Unassembled WGS sequence"/>
</dbReference>
<dbReference type="PROSITE" id="PS50835">
    <property type="entry name" value="IG_LIKE"/>
    <property type="match status" value="1"/>
</dbReference>
<keyword evidence="3" id="KW-1185">Reference proteome</keyword>
<evidence type="ECO:0000259" key="1">
    <source>
        <dbReference type="PROSITE" id="PS50835"/>
    </source>
</evidence>
<dbReference type="Gene3D" id="2.60.40.10">
    <property type="entry name" value="Immunoglobulins"/>
    <property type="match status" value="1"/>
</dbReference>
<reference evidence="2 3" key="1">
    <citation type="submission" date="2021-06" db="EMBL/GenBank/DDBJ databases">
        <authorList>
            <person name="Palmer J.M."/>
        </authorList>
    </citation>
    <scope>NUCLEOTIDE SEQUENCE [LARGE SCALE GENOMIC DNA]</scope>
    <source>
        <strain evidence="2 3">GA_2019</strain>
        <tissue evidence="2">Muscle</tissue>
    </source>
</reference>
<dbReference type="InterPro" id="IPR036179">
    <property type="entry name" value="Ig-like_dom_sf"/>
</dbReference>
<protein>
    <recommendedName>
        <fullName evidence="1">Ig-like domain-containing protein</fullName>
    </recommendedName>
</protein>
<feature type="non-terminal residue" evidence="2">
    <location>
        <position position="1"/>
    </location>
</feature>
<dbReference type="SUPFAM" id="SSF48726">
    <property type="entry name" value="Immunoglobulin"/>
    <property type="match status" value="1"/>
</dbReference>
<comment type="caution">
    <text evidence="2">The sequence shown here is derived from an EMBL/GenBank/DDBJ whole genome shotgun (WGS) entry which is preliminary data.</text>
</comment>
<dbReference type="InterPro" id="IPR007110">
    <property type="entry name" value="Ig-like_dom"/>
</dbReference>
<dbReference type="EMBL" id="JAHRIO010093936">
    <property type="protein sequence ID" value="MEQ2189752.1"/>
    <property type="molecule type" value="Genomic_DNA"/>
</dbReference>
<accession>A0ABV0Q1S3</accession>
<organism evidence="2 3">
    <name type="scientific">Goodea atripinnis</name>
    <dbReference type="NCBI Taxonomy" id="208336"/>
    <lineage>
        <taxon>Eukaryota</taxon>
        <taxon>Metazoa</taxon>
        <taxon>Chordata</taxon>
        <taxon>Craniata</taxon>
        <taxon>Vertebrata</taxon>
        <taxon>Euteleostomi</taxon>
        <taxon>Actinopterygii</taxon>
        <taxon>Neopterygii</taxon>
        <taxon>Teleostei</taxon>
        <taxon>Neoteleostei</taxon>
        <taxon>Acanthomorphata</taxon>
        <taxon>Ovalentaria</taxon>
        <taxon>Atherinomorphae</taxon>
        <taxon>Cyprinodontiformes</taxon>
        <taxon>Goodeidae</taxon>
        <taxon>Goodea</taxon>
    </lineage>
</organism>
<evidence type="ECO:0000313" key="2">
    <source>
        <dbReference type="EMBL" id="MEQ2189752.1"/>
    </source>
</evidence>
<evidence type="ECO:0000313" key="3">
    <source>
        <dbReference type="Proteomes" id="UP001476798"/>
    </source>
</evidence>
<name>A0ABV0Q1S3_9TELE</name>
<feature type="domain" description="Ig-like" evidence="1">
    <location>
        <begin position="2"/>
        <end position="70"/>
    </location>
</feature>
<sequence length="96" mass="10638">APRNTSATISPSGLVSAGSWVELNCSSRAKPPVNVMWFNNNITISEGEMYSFNASEEGELVLKLNVTESCFRSFLFLLRCALSVSHFLYHFFHSGS</sequence>
<dbReference type="InterPro" id="IPR013783">
    <property type="entry name" value="Ig-like_fold"/>
</dbReference>
<gene>
    <name evidence="2" type="ORF">GOODEAATRI_028529</name>
</gene>